<evidence type="ECO:0000256" key="3">
    <source>
        <dbReference type="ARBA" id="ARBA00022679"/>
    </source>
</evidence>
<keyword evidence="3" id="KW-0808">Transferase</keyword>
<evidence type="ECO:0008006" key="9">
    <source>
        <dbReference type="Google" id="ProtNLM"/>
    </source>
</evidence>
<dbReference type="Pfam" id="PF09594">
    <property type="entry name" value="GT87"/>
    <property type="match status" value="1"/>
</dbReference>
<dbReference type="EMBL" id="MLJW01000491">
    <property type="protein sequence ID" value="OIQ86252.1"/>
    <property type="molecule type" value="Genomic_DNA"/>
</dbReference>
<keyword evidence="6 7" id="KW-0472">Membrane</keyword>
<feature type="transmembrane region" description="Helical" evidence="7">
    <location>
        <begin position="146"/>
        <end position="177"/>
    </location>
</feature>
<feature type="transmembrane region" description="Helical" evidence="7">
    <location>
        <begin position="189"/>
        <end position="211"/>
    </location>
</feature>
<dbReference type="GO" id="GO:0005886">
    <property type="term" value="C:plasma membrane"/>
    <property type="evidence" value="ECO:0007669"/>
    <property type="project" value="UniProtKB-SubCell"/>
</dbReference>
<feature type="transmembrane region" description="Helical" evidence="7">
    <location>
        <begin position="399"/>
        <end position="422"/>
    </location>
</feature>
<feature type="transmembrane region" description="Helical" evidence="7">
    <location>
        <begin position="370"/>
        <end position="387"/>
    </location>
</feature>
<dbReference type="InterPro" id="IPR018584">
    <property type="entry name" value="GT87"/>
</dbReference>
<dbReference type="GO" id="GO:0016758">
    <property type="term" value="F:hexosyltransferase activity"/>
    <property type="evidence" value="ECO:0007669"/>
    <property type="project" value="InterPro"/>
</dbReference>
<keyword evidence="4 7" id="KW-0812">Transmembrane</keyword>
<name>A0A1J5R2R9_9ZZZZ</name>
<comment type="subcellular location">
    <subcellularLocation>
        <location evidence="1">Cell membrane</location>
        <topology evidence="1">Multi-pass membrane protein</topology>
    </subcellularLocation>
</comment>
<protein>
    <recommendedName>
        <fullName evidence="9">DUF2029 domain-containing protein</fullName>
    </recommendedName>
</protein>
<feature type="transmembrane region" description="Helical" evidence="7">
    <location>
        <begin position="12"/>
        <end position="32"/>
    </location>
</feature>
<keyword evidence="5 7" id="KW-1133">Transmembrane helix</keyword>
<evidence type="ECO:0000256" key="1">
    <source>
        <dbReference type="ARBA" id="ARBA00004651"/>
    </source>
</evidence>
<evidence type="ECO:0000256" key="4">
    <source>
        <dbReference type="ARBA" id="ARBA00022692"/>
    </source>
</evidence>
<evidence type="ECO:0000256" key="5">
    <source>
        <dbReference type="ARBA" id="ARBA00022989"/>
    </source>
</evidence>
<feature type="transmembrane region" description="Helical" evidence="7">
    <location>
        <begin position="223"/>
        <end position="246"/>
    </location>
</feature>
<evidence type="ECO:0000256" key="2">
    <source>
        <dbReference type="ARBA" id="ARBA00022475"/>
    </source>
</evidence>
<comment type="caution">
    <text evidence="8">The sequence shown here is derived from an EMBL/GenBank/DDBJ whole genome shotgun (WGS) entry which is preliminary data.</text>
</comment>
<organism evidence="8">
    <name type="scientific">mine drainage metagenome</name>
    <dbReference type="NCBI Taxonomy" id="410659"/>
    <lineage>
        <taxon>unclassified sequences</taxon>
        <taxon>metagenomes</taxon>
        <taxon>ecological metagenomes</taxon>
    </lineage>
</organism>
<feature type="transmembrane region" description="Helical" evidence="7">
    <location>
        <begin position="347"/>
        <end position="363"/>
    </location>
</feature>
<evidence type="ECO:0000256" key="6">
    <source>
        <dbReference type="ARBA" id="ARBA00023136"/>
    </source>
</evidence>
<dbReference type="AlphaFoldDB" id="A0A1J5R2R9"/>
<proteinExistence type="predicted"/>
<feature type="transmembrane region" description="Helical" evidence="7">
    <location>
        <begin position="298"/>
        <end position="317"/>
    </location>
</feature>
<reference evidence="8" key="1">
    <citation type="submission" date="2016-10" db="EMBL/GenBank/DDBJ databases">
        <title>Sequence of Gallionella enrichment culture.</title>
        <authorList>
            <person name="Poehlein A."/>
            <person name="Muehling M."/>
            <person name="Daniel R."/>
        </authorList>
    </citation>
    <scope>NUCLEOTIDE SEQUENCE</scope>
</reference>
<evidence type="ECO:0000313" key="8">
    <source>
        <dbReference type="EMBL" id="OIQ86252.1"/>
    </source>
</evidence>
<keyword evidence="2" id="KW-1003">Cell membrane</keyword>
<sequence>MTRLIRSRTALWVAFAGVHLWLIFVGVFYIRVSTFGDVDLYRRWAESGLLFGMWPGLDGSWVYPVGAWLPILIPAAVSITSPIAYALGWSALVTLLDAVTLRALSRASSRDRLTGRDVEPADTSELDGRPEWYANLPAGLDGMLGAWGWLAFIAALGPVALGRLDSIVAPLMVLALLAAFRHPRTASALLTAGAWIKVAPGALLIALAAAAKRPVRDVVVPAAVVTAVVVAVTAAAGGLPFLAGFLGDQGSRGLQVEAVAATPWLLAGLFTHAVKIGYNPQIITFEITGPGTVTAASVLNLVLVLVVTAVAVLLLVARRRGVDVLLPGALALAVTLIVTDKVGSPQYMTWIAPAIAVAIATRAPGPWFRIGWLTLGIGVATQIVYPWQYSHMLRGNPVITLILAARNGALVVLLVMSLLMLVRAARRTRVVADVEADVRRMASAGRP</sequence>
<accession>A0A1J5R2R9</accession>
<gene>
    <name evidence="8" type="ORF">GALL_318930</name>
</gene>
<evidence type="ECO:0000256" key="7">
    <source>
        <dbReference type="SAM" id="Phobius"/>
    </source>
</evidence>
<feature type="transmembrane region" description="Helical" evidence="7">
    <location>
        <begin position="324"/>
        <end position="341"/>
    </location>
</feature>